<feature type="transmembrane region" description="Helical" evidence="2">
    <location>
        <begin position="65"/>
        <end position="85"/>
    </location>
</feature>
<reference evidence="3 4" key="1">
    <citation type="submission" date="2009-03" db="EMBL/GenBank/DDBJ databases">
        <title>Comparison of the complete genome sequences of Rhodococcus erythropolis PR4 and Rhodococcus opacus B4.</title>
        <authorList>
            <person name="Takarada H."/>
            <person name="Sekine M."/>
            <person name="Hosoyama A."/>
            <person name="Yamada R."/>
            <person name="Fujisawa T."/>
            <person name="Omata S."/>
            <person name="Shimizu A."/>
            <person name="Tsukatani N."/>
            <person name="Tanikawa S."/>
            <person name="Fujita N."/>
            <person name="Harayama S."/>
        </authorList>
    </citation>
    <scope>NUCLEOTIDE SEQUENCE [LARGE SCALE GENOMIC DNA]</scope>
    <source>
        <strain evidence="3 4">B4</strain>
        <plasmid evidence="3 4">pROB01</plasmid>
    </source>
</reference>
<keyword evidence="2" id="KW-0472">Membrane</keyword>
<organism evidence="3 4">
    <name type="scientific">Rhodococcus opacus (strain B4)</name>
    <dbReference type="NCBI Taxonomy" id="632772"/>
    <lineage>
        <taxon>Bacteria</taxon>
        <taxon>Bacillati</taxon>
        <taxon>Actinomycetota</taxon>
        <taxon>Actinomycetes</taxon>
        <taxon>Mycobacteriales</taxon>
        <taxon>Nocardiaceae</taxon>
        <taxon>Rhodococcus</taxon>
    </lineage>
</organism>
<evidence type="ECO:0000256" key="2">
    <source>
        <dbReference type="SAM" id="Phobius"/>
    </source>
</evidence>
<feature type="compositionally biased region" description="Basic residues" evidence="1">
    <location>
        <begin position="1"/>
        <end position="10"/>
    </location>
</feature>
<protein>
    <submittedName>
        <fullName evidence="3">Hypothetical membrane protein</fullName>
    </submittedName>
</protein>
<feature type="transmembrane region" description="Helical" evidence="2">
    <location>
        <begin position="97"/>
        <end position="116"/>
    </location>
</feature>
<dbReference type="Proteomes" id="UP000002212">
    <property type="component" value="Plasmid pROB01"/>
</dbReference>
<dbReference type="HOGENOM" id="CLU_1702874_0_0_11"/>
<gene>
    <name evidence="3" type="ordered locus">ROP_pROB01-00390</name>
</gene>
<evidence type="ECO:0000313" key="3">
    <source>
        <dbReference type="EMBL" id="BAH55538.1"/>
    </source>
</evidence>
<dbReference type="EMBL" id="AP011116">
    <property type="protein sequence ID" value="BAH55538.1"/>
    <property type="molecule type" value="Genomic_DNA"/>
</dbReference>
<name>C1BBV6_RHOOB</name>
<sequence>MKPRYWRSRVHPVSDPPRSIRSDKYDPDMDREVWQIREMQEIYKDSVNGLSKELRSRFHASRAKLRLGLGMAIATLVIDLTIIALKWTTLQQSPLSLSTMALTLIGAIALVIYVVYQFPRVRYRYEDAVKQLSREAALTFDQLDSPAPRNRPSS</sequence>
<dbReference type="AlphaFoldDB" id="C1BBV6"/>
<evidence type="ECO:0000313" key="4">
    <source>
        <dbReference type="Proteomes" id="UP000002212"/>
    </source>
</evidence>
<proteinExistence type="predicted"/>
<feature type="region of interest" description="Disordered" evidence="1">
    <location>
        <begin position="1"/>
        <end position="24"/>
    </location>
</feature>
<keyword evidence="3" id="KW-0614">Plasmid</keyword>
<keyword evidence="2" id="KW-1133">Transmembrane helix</keyword>
<dbReference type="PATRIC" id="fig|632772.20.peg.7740"/>
<evidence type="ECO:0000256" key="1">
    <source>
        <dbReference type="SAM" id="MobiDB-lite"/>
    </source>
</evidence>
<dbReference type="KEGG" id="rop:ROP_pROB01-00390"/>
<accession>C1BBV6</accession>
<keyword evidence="2" id="KW-0812">Transmembrane</keyword>
<geneLocation type="plasmid" evidence="3 4">
    <name>pROB01</name>
</geneLocation>